<comment type="caution">
    <text evidence="1">The sequence shown here is derived from an EMBL/GenBank/DDBJ whole genome shotgun (WGS) entry which is preliminary data.</text>
</comment>
<sequence>MAIADRSAMQSEPILLLEGILDGLLEIAWRANQRLNASDDCADRTAFRSKLLAARNLPDVIEAFRPHIEPDKQADFDRAVVCIRLVYNTSRACTSFESE</sequence>
<dbReference type="EMBL" id="JACEIB010000001">
    <property type="protein sequence ID" value="MBA2933041.1"/>
    <property type="molecule type" value="Genomic_DNA"/>
</dbReference>
<gene>
    <name evidence="1" type="ORF">HZF05_02915</name>
</gene>
<name>A0A838L124_9SPHN</name>
<dbReference type="RefSeq" id="WP_160365101.1">
    <property type="nucleotide sequence ID" value="NZ_JACEIB010000001.1"/>
</dbReference>
<dbReference type="Proteomes" id="UP000570166">
    <property type="component" value="Unassembled WGS sequence"/>
</dbReference>
<keyword evidence="2" id="KW-1185">Reference proteome</keyword>
<evidence type="ECO:0000313" key="2">
    <source>
        <dbReference type="Proteomes" id="UP000570166"/>
    </source>
</evidence>
<accession>A0A838L124</accession>
<protein>
    <submittedName>
        <fullName evidence="1">Uncharacterized protein</fullName>
    </submittedName>
</protein>
<proteinExistence type="predicted"/>
<dbReference type="AlphaFoldDB" id="A0A838L124"/>
<reference evidence="1 2" key="1">
    <citation type="submission" date="2020-07" db="EMBL/GenBank/DDBJ databases">
        <authorList>
            <person name="Sun Q."/>
        </authorList>
    </citation>
    <scope>NUCLEOTIDE SEQUENCE [LARGE SCALE GENOMIC DNA]</scope>
    <source>
        <strain evidence="1 2">CGMCC 1.13654</strain>
    </source>
</reference>
<evidence type="ECO:0000313" key="1">
    <source>
        <dbReference type="EMBL" id="MBA2933041.1"/>
    </source>
</evidence>
<organism evidence="1 2">
    <name type="scientific">Sphingomonas chungangi</name>
    <dbReference type="NCBI Taxonomy" id="2683589"/>
    <lineage>
        <taxon>Bacteria</taxon>
        <taxon>Pseudomonadati</taxon>
        <taxon>Pseudomonadota</taxon>
        <taxon>Alphaproteobacteria</taxon>
        <taxon>Sphingomonadales</taxon>
        <taxon>Sphingomonadaceae</taxon>
        <taxon>Sphingomonas</taxon>
    </lineage>
</organism>